<reference evidence="2 3" key="1">
    <citation type="submission" date="2020-04" db="EMBL/GenBank/DDBJ databases">
        <title>Chryseobacterium sp. RP-3-3 sp. nov., isolated from Jeju soil.</title>
        <authorList>
            <person name="Dahal R.H."/>
        </authorList>
    </citation>
    <scope>NUCLEOTIDE SEQUENCE [LARGE SCALE GENOMIC DNA]</scope>
    <source>
        <strain evidence="2 3">RP-3-3</strain>
    </source>
</reference>
<accession>A0A7Y0AMD9</accession>
<feature type="domain" description="YqaJ viral recombinase" evidence="1">
    <location>
        <begin position="12"/>
        <end position="180"/>
    </location>
</feature>
<comment type="caution">
    <text evidence="2">The sequence shown here is derived from an EMBL/GenBank/DDBJ whole genome shotgun (WGS) entry which is preliminary data.</text>
</comment>
<dbReference type="PANTHER" id="PTHR46609:SF8">
    <property type="entry name" value="YQAJ VIRAL RECOMBINASE DOMAIN-CONTAINING PROTEIN"/>
    <property type="match status" value="1"/>
</dbReference>
<dbReference type="EMBL" id="JABBGI010000010">
    <property type="protein sequence ID" value="NML69986.1"/>
    <property type="molecule type" value="Genomic_DNA"/>
</dbReference>
<dbReference type="Gene3D" id="3.90.320.10">
    <property type="match status" value="1"/>
</dbReference>
<dbReference type="SUPFAM" id="SSF52980">
    <property type="entry name" value="Restriction endonuclease-like"/>
    <property type="match status" value="1"/>
</dbReference>
<dbReference type="InterPro" id="IPR051703">
    <property type="entry name" value="NF-kappa-B_Signaling_Reg"/>
</dbReference>
<keyword evidence="3" id="KW-1185">Reference proteome</keyword>
<dbReference type="InterPro" id="IPR011604">
    <property type="entry name" value="PDDEXK-like_dom_sf"/>
</dbReference>
<dbReference type="Pfam" id="PF09588">
    <property type="entry name" value="YqaJ"/>
    <property type="match status" value="1"/>
</dbReference>
<dbReference type="Proteomes" id="UP000544054">
    <property type="component" value="Unassembled WGS sequence"/>
</dbReference>
<name>A0A7Y0AMD9_9FLAO</name>
<gene>
    <name evidence="2" type="ORF">HHL23_09255</name>
</gene>
<dbReference type="PANTHER" id="PTHR46609">
    <property type="entry name" value="EXONUCLEASE, PHAGE-TYPE/RECB, C-TERMINAL DOMAIN-CONTAINING PROTEIN"/>
    <property type="match status" value="1"/>
</dbReference>
<dbReference type="AlphaFoldDB" id="A0A7Y0AMD9"/>
<protein>
    <submittedName>
        <fullName evidence="2">YqaJ viral recombinase family protein</fullName>
    </submittedName>
</protein>
<evidence type="ECO:0000313" key="2">
    <source>
        <dbReference type="EMBL" id="NML69986.1"/>
    </source>
</evidence>
<proteinExistence type="predicted"/>
<evidence type="ECO:0000259" key="1">
    <source>
        <dbReference type="Pfam" id="PF09588"/>
    </source>
</evidence>
<organism evidence="2 3">
    <name type="scientific">Chryseobacterium antibioticum</name>
    <dbReference type="NCBI Taxonomy" id="2728847"/>
    <lineage>
        <taxon>Bacteria</taxon>
        <taxon>Pseudomonadati</taxon>
        <taxon>Bacteroidota</taxon>
        <taxon>Flavobacteriia</taxon>
        <taxon>Flavobacteriales</taxon>
        <taxon>Weeksellaceae</taxon>
        <taxon>Chryseobacterium group</taxon>
        <taxon>Chryseobacterium</taxon>
    </lineage>
</organism>
<evidence type="ECO:0000313" key="3">
    <source>
        <dbReference type="Proteomes" id="UP000544054"/>
    </source>
</evidence>
<sequence>MVNYKGFQNDEDWLKFRANYFTASEIYKLLSEPRDKSELLSVGAKTYISDCVAEMLSPPEPQYYNSAMERGNEVEPRVAERIAVELGKTVNDDDFIYTSVGERIFFYNDEYNLGSTPDVIILNNMICEVKCPKSKTHLKYLMIKSTEDFFRVSKDESPSSKDSLKKYYGQMQLNMFLTDTDKCLFVSFDDRFFNPLLHYHSVLIPRDEEYIKKLLEKAKHGKEYKEQILKTINEKSCQSSTIRKTTRTRKSTTKKII</sequence>
<dbReference type="InterPro" id="IPR011335">
    <property type="entry name" value="Restrct_endonuc-II-like"/>
</dbReference>
<dbReference type="RefSeq" id="WP_169234526.1">
    <property type="nucleotide sequence ID" value="NZ_JABBGI010000010.1"/>
</dbReference>
<dbReference type="InterPro" id="IPR019080">
    <property type="entry name" value="YqaJ_viral_recombinase"/>
</dbReference>